<keyword evidence="2" id="KW-0132">Cell division</keyword>
<feature type="region of interest" description="Disordered" evidence="5">
    <location>
        <begin position="205"/>
        <end position="234"/>
    </location>
</feature>
<evidence type="ECO:0000256" key="2">
    <source>
        <dbReference type="ARBA" id="ARBA00022618"/>
    </source>
</evidence>
<dbReference type="Pfam" id="PF04079">
    <property type="entry name" value="SMC_ScpB"/>
    <property type="match status" value="1"/>
</dbReference>
<dbReference type="AlphaFoldDB" id="A0A840I0H8"/>
<evidence type="ECO:0000256" key="3">
    <source>
        <dbReference type="ARBA" id="ARBA00022829"/>
    </source>
</evidence>
<gene>
    <name evidence="6" type="ORF">GGQ59_000212</name>
</gene>
<dbReference type="PANTHER" id="PTHR34298:SF2">
    <property type="entry name" value="SEGREGATION AND CONDENSATION PROTEIN B"/>
    <property type="match status" value="1"/>
</dbReference>
<dbReference type="InterPro" id="IPR036388">
    <property type="entry name" value="WH-like_DNA-bd_sf"/>
</dbReference>
<comment type="caution">
    <text evidence="6">The sequence shown here is derived from an EMBL/GenBank/DDBJ whole genome shotgun (WGS) entry which is preliminary data.</text>
</comment>
<reference evidence="6 7" key="1">
    <citation type="submission" date="2020-08" db="EMBL/GenBank/DDBJ databases">
        <title>Genomic Encyclopedia of Type Strains, Phase IV (KMG-IV): sequencing the most valuable type-strain genomes for metagenomic binning, comparative biology and taxonomic classification.</title>
        <authorList>
            <person name="Goeker M."/>
        </authorList>
    </citation>
    <scope>NUCLEOTIDE SEQUENCE [LARGE SCALE GENOMIC DNA]</scope>
    <source>
        <strain evidence="6 7">DSM 102850</strain>
    </source>
</reference>
<keyword evidence="1" id="KW-0963">Cytoplasm</keyword>
<dbReference type="Gene3D" id="1.10.10.10">
    <property type="entry name" value="Winged helix-like DNA-binding domain superfamily/Winged helix DNA-binding domain"/>
    <property type="match status" value="2"/>
</dbReference>
<evidence type="ECO:0000256" key="1">
    <source>
        <dbReference type="ARBA" id="ARBA00022490"/>
    </source>
</evidence>
<dbReference type="InterPro" id="IPR036390">
    <property type="entry name" value="WH_DNA-bd_sf"/>
</dbReference>
<keyword evidence="3" id="KW-0159">Chromosome partition</keyword>
<accession>A0A840I0H8</accession>
<organism evidence="6 7">
    <name type="scientific">Parvularcula dongshanensis</name>
    <dbReference type="NCBI Taxonomy" id="1173995"/>
    <lineage>
        <taxon>Bacteria</taxon>
        <taxon>Pseudomonadati</taxon>
        <taxon>Pseudomonadota</taxon>
        <taxon>Alphaproteobacteria</taxon>
        <taxon>Parvularculales</taxon>
        <taxon>Parvularculaceae</taxon>
        <taxon>Parvularcula</taxon>
    </lineage>
</organism>
<dbReference type="EMBL" id="JACHOB010000001">
    <property type="protein sequence ID" value="MBB4657712.1"/>
    <property type="molecule type" value="Genomic_DNA"/>
</dbReference>
<dbReference type="GO" id="GO:0051301">
    <property type="term" value="P:cell division"/>
    <property type="evidence" value="ECO:0007669"/>
    <property type="project" value="UniProtKB-KW"/>
</dbReference>
<keyword evidence="7" id="KW-1185">Reference proteome</keyword>
<dbReference type="Proteomes" id="UP000563524">
    <property type="component" value="Unassembled WGS sequence"/>
</dbReference>
<evidence type="ECO:0000313" key="6">
    <source>
        <dbReference type="EMBL" id="MBB4657712.1"/>
    </source>
</evidence>
<evidence type="ECO:0000256" key="5">
    <source>
        <dbReference type="SAM" id="MobiDB-lite"/>
    </source>
</evidence>
<dbReference type="InterPro" id="IPR005234">
    <property type="entry name" value="ScpB_csome_segregation"/>
</dbReference>
<protein>
    <submittedName>
        <fullName evidence="6">Segregation and condensation protein B</fullName>
    </submittedName>
</protein>
<evidence type="ECO:0000256" key="4">
    <source>
        <dbReference type="ARBA" id="ARBA00023306"/>
    </source>
</evidence>
<dbReference type="PANTHER" id="PTHR34298">
    <property type="entry name" value="SEGREGATION AND CONDENSATION PROTEIN B"/>
    <property type="match status" value="1"/>
</dbReference>
<feature type="compositionally biased region" description="Acidic residues" evidence="5">
    <location>
        <begin position="214"/>
        <end position="234"/>
    </location>
</feature>
<dbReference type="SUPFAM" id="SSF46785">
    <property type="entry name" value="Winged helix' DNA-binding domain"/>
    <property type="match status" value="2"/>
</dbReference>
<dbReference type="GO" id="GO:0051304">
    <property type="term" value="P:chromosome separation"/>
    <property type="evidence" value="ECO:0007669"/>
    <property type="project" value="InterPro"/>
</dbReference>
<proteinExistence type="predicted"/>
<evidence type="ECO:0000313" key="7">
    <source>
        <dbReference type="Proteomes" id="UP000563524"/>
    </source>
</evidence>
<dbReference type="RefSeq" id="WP_183815030.1">
    <property type="nucleotide sequence ID" value="NZ_JACHOB010000001.1"/>
</dbReference>
<name>A0A840I0H8_9PROT</name>
<sequence>MTEERPEELEEEAADLDTEVSRVVAEATALRRLEALLFASPEPLSRAEIAERLPGADVAALIEVLIERYADRGVNVRTVAGKVQMVTAPDCADVLVAYRTEGRRLSRAALETLSIIAYHQPCSRAEIEEVRGVAVAKGSLDQLLELGWIKLSGRRDAPGRPLLYATTDAFLEQFGLDDVSHLPGRADLEAQGLLDARLPPGFAVPSPRAVEGELTGEDAADAPDFVTDYDGEAG</sequence>
<dbReference type="NCBIfam" id="TIGR00281">
    <property type="entry name" value="SMC-Scp complex subunit ScpB"/>
    <property type="match status" value="1"/>
</dbReference>
<keyword evidence="4" id="KW-0131">Cell cycle</keyword>